<organism evidence="13">
    <name type="scientific">mine drainage metagenome</name>
    <dbReference type="NCBI Taxonomy" id="410659"/>
    <lineage>
        <taxon>unclassified sequences</taxon>
        <taxon>metagenomes</taxon>
        <taxon>ecological metagenomes</taxon>
    </lineage>
</organism>
<dbReference type="Pfam" id="PF20260">
    <property type="entry name" value="PUA_4"/>
    <property type="match status" value="1"/>
</dbReference>
<proteinExistence type="inferred from homology"/>
<protein>
    <recommendedName>
        <fullName evidence="3">16S rRNA (uracil(1498)-N(3))-methyltransferase</fullName>
        <ecNumber evidence="3">2.1.1.193</ecNumber>
    </recommendedName>
</protein>
<dbReference type="PANTHER" id="PTHR30027">
    <property type="entry name" value="RIBOSOMAL RNA SMALL SUBUNIT METHYLTRANSFERASE E"/>
    <property type="match status" value="1"/>
</dbReference>
<comment type="subcellular location">
    <subcellularLocation>
        <location evidence="1">Cytoplasm</location>
    </subcellularLocation>
</comment>
<dbReference type="Gene3D" id="2.40.240.20">
    <property type="entry name" value="Hypothetical PUA domain-like, domain 1"/>
    <property type="match status" value="1"/>
</dbReference>
<evidence type="ECO:0000256" key="9">
    <source>
        <dbReference type="ARBA" id="ARBA00025699"/>
    </source>
</evidence>
<dbReference type="NCBIfam" id="NF008692">
    <property type="entry name" value="PRK11713.1-5"/>
    <property type="match status" value="1"/>
</dbReference>
<keyword evidence="4" id="KW-0963">Cytoplasm</keyword>
<dbReference type="InterPro" id="IPR029026">
    <property type="entry name" value="tRNA_m1G_MTases_N"/>
</dbReference>
<dbReference type="PIRSF" id="PIRSF015601">
    <property type="entry name" value="MTase_slr0722"/>
    <property type="match status" value="1"/>
</dbReference>
<dbReference type="GO" id="GO:0005737">
    <property type="term" value="C:cytoplasm"/>
    <property type="evidence" value="ECO:0007669"/>
    <property type="project" value="UniProtKB-SubCell"/>
</dbReference>
<dbReference type="GO" id="GO:0070475">
    <property type="term" value="P:rRNA base methylation"/>
    <property type="evidence" value="ECO:0007669"/>
    <property type="project" value="TreeGrafter"/>
</dbReference>
<evidence type="ECO:0000256" key="7">
    <source>
        <dbReference type="ARBA" id="ARBA00022679"/>
    </source>
</evidence>
<feature type="domain" description="Ribosomal RNA small subunit methyltransferase E PUA-like" evidence="12">
    <location>
        <begin position="22"/>
        <end position="66"/>
    </location>
</feature>
<evidence type="ECO:0000256" key="5">
    <source>
        <dbReference type="ARBA" id="ARBA00022552"/>
    </source>
</evidence>
<keyword evidence="8" id="KW-0949">S-adenosyl-L-methionine</keyword>
<dbReference type="PANTHER" id="PTHR30027:SF3">
    <property type="entry name" value="16S RRNA (URACIL(1498)-N(3))-METHYLTRANSFERASE"/>
    <property type="match status" value="1"/>
</dbReference>
<evidence type="ECO:0000256" key="6">
    <source>
        <dbReference type="ARBA" id="ARBA00022603"/>
    </source>
</evidence>
<evidence type="ECO:0000256" key="4">
    <source>
        <dbReference type="ARBA" id="ARBA00022490"/>
    </source>
</evidence>
<evidence type="ECO:0000256" key="2">
    <source>
        <dbReference type="ARBA" id="ARBA00005528"/>
    </source>
</evidence>
<evidence type="ECO:0000256" key="3">
    <source>
        <dbReference type="ARBA" id="ARBA00012328"/>
    </source>
</evidence>
<name>A0A1J5T393_9ZZZZ</name>
<dbReference type="SUPFAM" id="SSF88697">
    <property type="entry name" value="PUA domain-like"/>
    <property type="match status" value="1"/>
</dbReference>
<dbReference type="Pfam" id="PF04452">
    <property type="entry name" value="Methyltrans_RNA"/>
    <property type="match status" value="1"/>
</dbReference>
<dbReference type="GO" id="GO:0070042">
    <property type="term" value="F:rRNA (uridine-N3-)-methyltransferase activity"/>
    <property type="evidence" value="ECO:0007669"/>
    <property type="project" value="TreeGrafter"/>
</dbReference>
<evidence type="ECO:0000256" key="1">
    <source>
        <dbReference type="ARBA" id="ARBA00004496"/>
    </source>
</evidence>
<dbReference type="NCBIfam" id="TIGR00046">
    <property type="entry name" value="RsmE family RNA methyltransferase"/>
    <property type="match status" value="1"/>
</dbReference>
<sequence length="248" mass="26597">MANLRFYSNTPLAIGASIQLSESAAAHATRALRLEVGDSAIVFNGDGFDYECELTSIKKNTVLATVAAANKIENESPLRITLLQAISSGDRMDFTIQKAVELGVTSIQPITSQRSVVKLSAERAEKRTEHWQNIAISACEQSGRAFVPTVSAPLSYSHLFAQLAKTPEPDACKITLAPDAKQHLSNIIKPSGNIYLLIGAEGGLTDEEIALSITHGFQGIQLGTRVLRTETAALAAISAMQTLWGDFN</sequence>
<evidence type="ECO:0000256" key="8">
    <source>
        <dbReference type="ARBA" id="ARBA00022691"/>
    </source>
</evidence>
<dbReference type="SUPFAM" id="SSF75217">
    <property type="entry name" value="alpha/beta knot"/>
    <property type="match status" value="1"/>
</dbReference>
<accession>A0A1J5T393</accession>
<keyword evidence="7 13" id="KW-0808">Transferase</keyword>
<dbReference type="InterPro" id="IPR029028">
    <property type="entry name" value="Alpha/beta_knot_MTases"/>
</dbReference>
<comment type="catalytic activity">
    <reaction evidence="10">
        <text>uridine(1498) in 16S rRNA + S-adenosyl-L-methionine = N(3)-methyluridine(1498) in 16S rRNA + S-adenosyl-L-homocysteine + H(+)</text>
        <dbReference type="Rhea" id="RHEA:42920"/>
        <dbReference type="Rhea" id="RHEA-COMP:10283"/>
        <dbReference type="Rhea" id="RHEA-COMP:10284"/>
        <dbReference type="ChEBI" id="CHEBI:15378"/>
        <dbReference type="ChEBI" id="CHEBI:57856"/>
        <dbReference type="ChEBI" id="CHEBI:59789"/>
        <dbReference type="ChEBI" id="CHEBI:65315"/>
        <dbReference type="ChEBI" id="CHEBI:74502"/>
        <dbReference type="EC" id="2.1.1.193"/>
    </reaction>
</comment>
<dbReference type="AlphaFoldDB" id="A0A1J5T393"/>
<gene>
    <name evidence="13" type="primary">rsmE_6</name>
    <name evidence="13" type="ORF">GALL_112530</name>
</gene>
<keyword evidence="5" id="KW-0698">rRNA processing</keyword>
<comment type="similarity">
    <text evidence="2">Belongs to the RNA methyltransferase RsmE family.</text>
</comment>
<dbReference type="InterPro" id="IPR046886">
    <property type="entry name" value="RsmE_MTase_dom"/>
</dbReference>
<dbReference type="EC" id="2.1.1.193" evidence="3"/>
<reference evidence="13" key="1">
    <citation type="submission" date="2016-10" db="EMBL/GenBank/DDBJ databases">
        <title>Sequence of Gallionella enrichment culture.</title>
        <authorList>
            <person name="Poehlein A."/>
            <person name="Muehling M."/>
            <person name="Daniel R."/>
        </authorList>
    </citation>
    <scope>NUCLEOTIDE SEQUENCE</scope>
</reference>
<dbReference type="InterPro" id="IPR006700">
    <property type="entry name" value="RsmE"/>
</dbReference>
<feature type="domain" description="Ribosomal RNA small subunit methyltransferase E methyltransferase" evidence="11">
    <location>
        <begin position="74"/>
        <end position="241"/>
    </location>
</feature>
<dbReference type="InterPro" id="IPR015947">
    <property type="entry name" value="PUA-like_sf"/>
</dbReference>
<comment type="function">
    <text evidence="9">Specifically methylates the N3 position of the uracil ring of uridine 1498 (m3U1498) in 16S rRNA. Acts on the fully assembled 30S ribosomal subunit.</text>
</comment>
<dbReference type="EMBL" id="MLJW01000042">
    <property type="protein sequence ID" value="OIR06646.1"/>
    <property type="molecule type" value="Genomic_DNA"/>
</dbReference>
<evidence type="ECO:0000259" key="12">
    <source>
        <dbReference type="Pfam" id="PF20260"/>
    </source>
</evidence>
<comment type="caution">
    <text evidence="13">The sequence shown here is derived from an EMBL/GenBank/DDBJ whole genome shotgun (WGS) entry which is preliminary data.</text>
</comment>
<dbReference type="Gene3D" id="3.40.1280.10">
    <property type="match status" value="1"/>
</dbReference>
<evidence type="ECO:0000259" key="11">
    <source>
        <dbReference type="Pfam" id="PF04452"/>
    </source>
</evidence>
<dbReference type="InterPro" id="IPR046887">
    <property type="entry name" value="RsmE_PUA-like"/>
</dbReference>
<evidence type="ECO:0000256" key="10">
    <source>
        <dbReference type="ARBA" id="ARBA00047944"/>
    </source>
</evidence>
<evidence type="ECO:0000313" key="13">
    <source>
        <dbReference type="EMBL" id="OIR06646.1"/>
    </source>
</evidence>
<keyword evidence="6 13" id="KW-0489">Methyltransferase</keyword>
<dbReference type="CDD" id="cd18084">
    <property type="entry name" value="RsmE-like"/>
    <property type="match status" value="1"/>
</dbReference>